<protein>
    <submittedName>
        <fullName evidence="4">Polyribonucleotide nucleotidyltransferase 1, mitochondrial</fullName>
    </submittedName>
</protein>
<dbReference type="GO" id="GO:0003723">
    <property type="term" value="F:RNA binding"/>
    <property type="evidence" value="ECO:0007669"/>
    <property type="project" value="UniProtKB-KW"/>
</dbReference>
<keyword evidence="1" id="KW-0694">RNA-binding</keyword>
<feature type="domain" description="Exoribonuclease phosphorolytic" evidence="3">
    <location>
        <begin position="64"/>
        <end position="127"/>
    </location>
</feature>
<evidence type="ECO:0000313" key="5">
    <source>
        <dbReference type="Proteomes" id="UP001174909"/>
    </source>
</evidence>
<proteinExistence type="predicted"/>
<dbReference type="Pfam" id="PF01138">
    <property type="entry name" value="RNase_PH"/>
    <property type="match status" value="1"/>
</dbReference>
<dbReference type="InterPro" id="IPR027408">
    <property type="entry name" value="PNPase/RNase_PH_dom_sf"/>
</dbReference>
<dbReference type="SUPFAM" id="SSF55666">
    <property type="entry name" value="Ribonuclease PH domain 2-like"/>
    <property type="match status" value="1"/>
</dbReference>
<dbReference type="InterPro" id="IPR020568">
    <property type="entry name" value="Ribosomal_Su5_D2-typ_SF"/>
</dbReference>
<dbReference type="InterPro" id="IPR015847">
    <property type="entry name" value="ExoRNase_PH_dom2"/>
</dbReference>
<dbReference type="InterPro" id="IPR012162">
    <property type="entry name" value="PNPase"/>
</dbReference>
<dbReference type="InterPro" id="IPR036345">
    <property type="entry name" value="ExoRNase_PH_dom2_sf"/>
</dbReference>
<dbReference type="GO" id="GO:0000965">
    <property type="term" value="P:mitochondrial RNA 3'-end processing"/>
    <property type="evidence" value="ECO:0007669"/>
    <property type="project" value="TreeGrafter"/>
</dbReference>
<dbReference type="InterPro" id="IPR001247">
    <property type="entry name" value="ExoRNase_PH_dom1"/>
</dbReference>
<dbReference type="Pfam" id="PF03725">
    <property type="entry name" value="RNase_PH_C"/>
    <property type="match status" value="1"/>
</dbReference>
<evidence type="ECO:0000259" key="3">
    <source>
        <dbReference type="Pfam" id="PF03725"/>
    </source>
</evidence>
<name>A0AA35RVB1_GEOBA</name>
<dbReference type="Gene3D" id="3.30.230.70">
    <property type="entry name" value="GHMP Kinase, N-terminal domain"/>
    <property type="match status" value="1"/>
</dbReference>
<dbReference type="GO" id="GO:0000958">
    <property type="term" value="P:mitochondrial mRNA catabolic process"/>
    <property type="evidence" value="ECO:0007669"/>
    <property type="project" value="TreeGrafter"/>
</dbReference>
<sequence>MSEREILVSRFIDRSIRPFFPKGFSYDTQVICSMLAVDGRHDPEVLAINGATAALCLSDIPWNGPVGAVRVGLIDGKFCLNPTARELSGSSLDLIVTSTERNIVMVEGVGREVAEDTFCEAVLFAHEEVQPLLATLKQLKEERGKAPRTVNLQTPSPELEEFISR</sequence>
<evidence type="ECO:0000256" key="1">
    <source>
        <dbReference type="ARBA" id="ARBA00022884"/>
    </source>
</evidence>
<dbReference type="SUPFAM" id="SSF54211">
    <property type="entry name" value="Ribosomal protein S5 domain 2-like"/>
    <property type="match status" value="1"/>
</dbReference>
<gene>
    <name evidence="4" type="ORF">GBAR_LOCUS10482</name>
</gene>
<dbReference type="AlphaFoldDB" id="A0AA35RVB1"/>
<dbReference type="GO" id="GO:0000175">
    <property type="term" value="F:3'-5'-RNA exonuclease activity"/>
    <property type="evidence" value="ECO:0007669"/>
    <property type="project" value="TreeGrafter"/>
</dbReference>
<organism evidence="4 5">
    <name type="scientific">Geodia barretti</name>
    <name type="common">Barrett's horny sponge</name>
    <dbReference type="NCBI Taxonomy" id="519541"/>
    <lineage>
        <taxon>Eukaryota</taxon>
        <taxon>Metazoa</taxon>
        <taxon>Porifera</taxon>
        <taxon>Demospongiae</taxon>
        <taxon>Heteroscleromorpha</taxon>
        <taxon>Tetractinellida</taxon>
        <taxon>Astrophorina</taxon>
        <taxon>Geodiidae</taxon>
        <taxon>Geodia</taxon>
    </lineage>
</organism>
<dbReference type="PANTHER" id="PTHR11252">
    <property type="entry name" value="POLYRIBONUCLEOTIDE NUCLEOTIDYLTRANSFERASE"/>
    <property type="match status" value="1"/>
</dbReference>
<keyword evidence="5" id="KW-1185">Reference proteome</keyword>
<dbReference type="GO" id="GO:0005739">
    <property type="term" value="C:mitochondrion"/>
    <property type="evidence" value="ECO:0007669"/>
    <property type="project" value="TreeGrafter"/>
</dbReference>
<evidence type="ECO:0000259" key="2">
    <source>
        <dbReference type="Pfam" id="PF01138"/>
    </source>
</evidence>
<accession>A0AA35RVB1</accession>
<dbReference type="PANTHER" id="PTHR11252:SF0">
    <property type="entry name" value="POLYRIBONUCLEOTIDE NUCLEOTIDYLTRANSFERASE 1, MITOCHONDRIAL"/>
    <property type="match status" value="1"/>
</dbReference>
<dbReference type="Proteomes" id="UP001174909">
    <property type="component" value="Unassembled WGS sequence"/>
</dbReference>
<dbReference type="EMBL" id="CASHTH010001602">
    <property type="protein sequence ID" value="CAI8017191.1"/>
    <property type="molecule type" value="Genomic_DNA"/>
</dbReference>
<reference evidence="4" key="1">
    <citation type="submission" date="2023-03" db="EMBL/GenBank/DDBJ databases">
        <authorList>
            <person name="Steffen K."/>
            <person name="Cardenas P."/>
        </authorList>
    </citation>
    <scope>NUCLEOTIDE SEQUENCE</scope>
</reference>
<evidence type="ECO:0000313" key="4">
    <source>
        <dbReference type="EMBL" id="CAI8017191.1"/>
    </source>
</evidence>
<dbReference type="GO" id="GO:0004654">
    <property type="term" value="F:polyribonucleotide nucleotidyltransferase activity"/>
    <property type="evidence" value="ECO:0007669"/>
    <property type="project" value="InterPro"/>
</dbReference>
<feature type="domain" description="Exoribonuclease phosphorolytic" evidence="2">
    <location>
        <begin position="2"/>
        <end position="61"/>
    </location>
</feature>
<dbReference type="GO" id="GO:0005829">
    <property type="term" value="C:cytosol"/>
    <property type="evidence" value="ECO:0007669"/>
    <property type="project" value="TreeGrafter"/>
</dbReference>
<comment type="caution">
    <text evidence="4">The sequence shown here is derived from an EMBL/GenBank/DDBJ whole genome shotgun (WGS) entry which is preliminary data.</text>
</comment>